<dbReference type="Gene3D" id="1.25.10.90">
    <property type="match status" value="1"/>
</dbReference>
<reference evidence="1 2" key="1">
    <citation type="submission" date="2017-01" db="EMBL/GenBank/DDBJ databases">
        <title>Genome sequencing of Rhodoferax fermentans JCM 7819.</title>
        <authorList>
            <person name="Kim Y.J."/>
            <person name="Farh M.E.-A."/>
            <person name="Yang D.-C."/>
        </authorList>
    </citation>
    <scope>NUCLEOTIDE SEQUENCE [LARGE SCALE GENOMIC DNA]</scope>
    <source>
        <strain evidence="1 2">JCM 7819</strain>
    </source>
</reference>
<dbReference type="PANTHER" id="PTHR34070">
    <property type="entry name" value="ARMADILLO-TYPE FOLD"/>
    <property type="match status" value="1"/>
</dbReference>
<dbReference type="Pfam" id="PF08713">
    <property type="entry name" value="DNA_alkylation"/>
    <property type="match status" value="1"/>
</dbReference>
<comment type="caution">
    <text evidence="1">The sequence shown here is derived from an EMBL/GenBank/DDBJ whole genome shotgun (WGS) entry which is preliminary data.</text>
</comment>
<dbReference type="AlphaFoldDB" id="A0A1T1AY10"/>
<name>A0A1T1AY10_RHOFE</name>
<dbReference type="InterPro" id="IPR014825">
    <property type="entry name" value="DNA_alkylation"/>
</dbReference>
<dbReference type="PANTHER" id="PTHR34070:SF1">
    <property type="entry name" value="DNA ALKYLATION REPAIR PROTEIN"/>
    <property type="match status" value="1"/>
</dbReference>
<evidence type="ECO:0000313" key="1">
    <source>
        <dbReference type="EMBL" id="OOV08961.1"/>
    </source>
</evidence>
<protein>
    <submittedName>
        <fullName evidence="1">DNA alkylation repair protein</fullName>
    </submittedName>
</protein>
<evidence type="ECO:0000313" key="2">
    <source>
        <dbReference type="Proteomes" id="UP000190750"/>
    </source>
</evidence>
<accession>A0A1T1AY10</accession>
<gene>
    <name evidence="1" type="ORF">RF819_07480</name>
</gene>
<dbReference type="SUPFAM" id="SSF48371">
    <property type="entry name" value="ARM repeat"/>
    <property type="match status" value="1"/>
</dbReference>
<proteinExistence type="predicted"/>
<organism evidence="1 2">
    <name type="scientific">Rhodoferax fermentans</name>
    <dbReference type="NCBI Taxonomy" id="28066"/>
    <lineage>
        <taxon>Bacteria</taxon>
        <taxon>Pseudomonadati</taxon>
        <taxon>Pseudomonadota</taxon>
        <taxon>Betaproteobacteria</taxon>
        <taxon>Burkholderiales</taxon>
        <taxon>Comamonadaceae</taxon>
        <taxon>Rhodoferax</taxon>
    </lineage>
</organism>
<dbReference type="CDD" id="cd06561">
    <property type="entry name" value="AlkD_like"/>
    <property type="match status" value="1"/>
</dbReference>
<keyword evidence="2" id="KW-1185">Reference proteome</keyword>
<dbReference type="Proteomes" id="UP000190750">
    <property type="component" value="Unassembled WGS sequence"/>
</dbReference>
<dbReference type="EMBL" id="MTJN01000002">
    <property type="protein sequence ID" value="OOV08961.1"/>
    <property type="molecule type" value="Genomic_DNA"/>
</dbReference>
<sequence>MRAQAALRAWADPEKAKFLAGFFKTGPGQYGEGDHFLGVVVPAVRELAKQFRLLPLADCDVLLASPYNEERLLALLILVGQYPKADQATQDKVYQFYVSHRQRINNWNLVDNSAPKIVGRHLLTRDRSVLYEWVRSPMLWERRIAVLATLTFIRAKDFADTLRLTELLLADPQDLMHKACGWMLREVGKRDAAVLEDFLSQHQRAMPRTMLRYAIERFSPDKRAALLAGTFMSAGNLPPTDNAHRCRS</sequence>
<dbReference type="InterPro" id="IPR016024">
    <property type="entry name" value="ARM-type_fold"/>
</dbReference>